<comment type="caution">
    <text evidence="8">The sequence shown here is derived from an EMBL/GenBank/DDBJ whole genome shotgun (WGS) entry which is preliminary data.</text>
</comment>
<dbReference type="SUPFAM" id="SSF53335">
    <property type="entry name" value="S-adenosyl-L-methionine-dependent methyltransferases"/>
    <property type="match status" value="1"/>
</dbReference>
<keyword evidence="2 5" id="KW-0489">Methyltransferase</keyword>
<gene>
    <name evidence="5" type="primary">EFM4</name>
    <name evidence="8" type="ORF">UCDDS831_g00395</name>
</gene>
<dbReference type="GO" id="GO:0016279">
    <property type="term" value="F:protein-lysine N-methyltransferase activity"/>
    <property type="evidence" value="ECO:0007669"/>
    <property type="project" value="UniProtKB-UniRule"/>
</dbReference>
<keyword evidence="3 5" id="KW-0808">Transferase</keyword>
<dbReference type="EMBL" id="LAQI01000011">
    <property type="protein sequence ID" value="KKY28213.1"/>
    <property type="molecule type" value="Genomic_DNA"/>
</dbReference>
<comment type="similarity">
    <text evidence="5">Belongs to the class I-like SAM-binding methyltransferase superfamily. EFM4 family.</text>
</comment>
<evidence type="ECO:0000256" key="1">
    <source>
        <dbReference type="ARBA" id="ARBA00022490"/>
    </source>
</evidence>
<keyword evidence="4 5" id="KW-0949">S-adenosyl-L-methionine</keyword>
<comment type="function">
    <text evidence="5">S-adenosyl-L-methionine-dependent protein-lysine N-methyltransferase that mono- and dimethylates elongation factor 1-alpha at 'Lys-316'. May play a role in intracellular transport.</text>
</comment>
<organism evidence="8 9">
    <name type="scientific">Diplodia seriata</name>
    <dbReference type="NCBI Taxonomy" id="420778"/>
    <lineage>
        <taxon>Eukaryota</taxon>
        <taxon>Fungi</taxon>
        <taxon>Dikarya</taxon>
        <taxon>Ascomycota</taxon>
        <taxon>Pezizomycotina</taxon>
        <taxon>Dothideomycetes</taxon>
        <taxon>Dothideomycetes incertae sedis</taxon>
        <taxon>Botryosphaeriales</taxon>
        <taxon>Botryosphaeriaceae</taxon>
        <taxon>Diplodia</taxon>
    </lineage>
</organism>
<dbReference type="GO" id="GO:0005737">
    <property type="term" value="C:cytoplasm"/>
    <property type="evidence" value="ECO:0007669"/>
    <property type="project" value="UniProtKB-SubCell"/>
</dbReference>
<dbReference type="EC" id="2.1.1.-" evidence="5"/>
<dbReference type="HAMAP" id="MF_03188">
    <property type="entry name" value="Methyltr_EFM4"/>
    <property type="match status" value="1"/>
</dbReference>
<dbReference type="Gene3D" id="3.40.50.150">
    <property type="entry name" value="Vaccinia Virus protein VP39"/>
    <property type="match status" value="1"/>
</dbReference>
<reference evidence="8 9" key="1">
    <citation type="submission" date="2015-03" db="EMBL/GenBank/DDBJ databases">
        <authorList>
            <person name="Morales-Cruz A."/>
            <person name="Amrine K.C."/>
            <person name="Cantu D."/>
        </authorList>
    </citation>
    <scope>NUCLEOTIDE SEQUENCE [LARGE SCALE GENOMIC DNA]</scope>
    <source>
        <strain evidence="8">DS831</strain>
    </source>
</reference>
<evidence type="ECO:0000313" key="8">
    <source>
        <dbReference type="EMBL" id="KKY28213.1"/>
    </source>
</evidence>
<keyword evidence="1 5" id="KW-0963">Cytoplasm</keyword>
<dbReference type="PANTHER" id="PTHR12843">
    <property type="entry name" value="PROTEIN-LYSINE N-METHYLTRANSFERASE METTL10"/>
    <property type="match status" value="1"/>
</dbReference>
<dbReference type="GO" id="GO:0032259">
    <property type="term" value="P:methylation"/>
    <property type="evidence" value="ECO:0007669"/>
    <property type="project" value="UniProtKB-KW"/>
</dbReference>
<dbReference type="Proteomes" id="UP000034182">
    <property type="component" value="Unassembled WGS sequence"/>
</dbReference>
<protein>
    <recommendedName>
        <fullName evidence="5">Protein-lysine N-methyltransferase EFM4</fullName>
        <ecNumber evidence="5">2.1.1.-</ecNumber>
    </recommendedName>
    <alternativeName>
        <fullName evidence="5">Elongation factor methyltransferase 4</fullName>
    </alternativeName>
</protein>
<evidence type="ECO:0000256" key="4">
    <source>
        <dbReference type="ARBA" id="ARBA00022691"/>
    </source>
</evidence>
<evidence type="ECO:0000259" key="7">
    <source>
        <dbReference type="Pfam" id="PF13847"/>
    </source>
</evidence>
<evidence type="ECO:0000256" key="5">
    <source>
        <dbReference type="HAMAP-Rule" id="MF_03188"/>
    </source>
</evidence>
<dbReference type="AlphaFoldDB" id="A0A0G2GYI0"/>
<keyword evidence="5" id="KW-0813">Transport</keyword>
<reference evidence="8 9" key="2">
    <citation type="submission" date="2015-05" db="EMBL/GenBank/DDBJ databases">
        <title>Distinctive expansion of gene families associated with plant cell wall degradation and secondary metabolism in the genomes of grapevine trunk pathogens.</title>
        <authorList>
            <person name="Lawrence D.P."/>
            <person name="Travadon R."/>
            <person name="Rolshausen P.E."/>
            <person name="Baumgartner K."/>
        </authorList>
    </citation>
    <scope>NUCLEOTIDE SEQUENCE [LARGE SCALE GENOMIC DNA]</scope>
    <source>
        <strain evidence="8">DS831</strain>
    </source>
</reference>
<comment type="subcellular location">
    <subcellularLocation>
        <location evidence="5">Cytoplasm</location>
    </subcellularLocation>
</comment>
<evidence type="ECO:0000313" key="9">
    <source>
        <dbReference type="Proteomes" id="UP000034182"/>
    </source>
</evidence>
<evidence type="ECO:0000256" key="6">
    <source>
        <dbReference type="SAM" id="MobiDB-lite"/>
    </source>
</evidence>
<feature type="domain" description="Methyltransferase" evidence="7">
    <location>
        <begin position="97"/>
        <end position="235"/>
    </location>
</feature>
<dbReference type="CDD" id="cd02440">
    <property type="entry name" value="AdoMet_MTases"/>
    <property type="match status" value="1"/>
</dbReference>
<feature type="region of interest" description="Disordered" evidence="6">
    <location>
        <begin position="1"/>
        <end position="22"/>
    </location>
</feature>
<dbReference type="InterPro" id="IPR025714">
    <property type="entry name" value="Methyltranfer_dom"/>
</dbReference>
<evidence type="ECO:0000256" key="3">
    <source>
        <dbReference type="ARBA" id="ARBA00022679"/>
    </source>
</evidence>
<dbReference type="InterPro" id="IPR029063">
    <property type="entry name" value="SAM-dependent_MTases_sf"/>
</dbReference>
<dbReference type="GO" id="GO:0016192">
    <property type="term" value="P:vesicle-mediated transport"/>
    <property type="evidence" value="ECO:0007669"/>
    <property type="project" value="UniProtKB-UniRule"/>
</dbReference>
<feature type="compositionally biased region" description="Polar residues" evidence="6">
    <location>
        <begin position="1"/>
        <end position="11"/>
    </location>
</feature>
<sequence>MTATDDLTTTAPGDAHPAHLDPSDLGTKAYWDACYDREIANHAERPSDEGTVWFADAGAEERMLAYLDDLADDWRLVKGDDGGFEDEGARQAEGDCTSFCDLGTGNGHLLFALRDDGWRGRMVGVDYSARSVELARRIAVERNRKDGDDEEQPAAADVHFEEWDILGEEPREEWLQGGFDVVLDKGTFDAISLSAETDAQGRRVFEGYREKVEPLIKPGGLLLVTSCNWTADELKAWFVVDGGLLEYEDKIKYPSFMFGGRSGSKVCTLCFKKKSNATA</sequence>
<accession>A0A0G2GYI0</accession>
<proteinExistence type="inferred from homology"/>
<evidence type="ECO:0000256" key="2">
    <source>
        <dbReference type="ARBA" id="ARBA00022603"/>
    </source>
</evidence>
<dbReference type="Pfam" id="PF13847">
    <property type="entry name" value="Methyltransf_31"/>
    <property type="match status" value="1"/>
</dbReference>
<name>A0A0G2GYI0_9PEZI</name>
<dbReference type="PANTHER" id="PTHR12843:SF5">
    <property type="entry name" value="EEF1A LYSINE METHYLTRANSFERASE 2"/>
    <property type="match status" value="1"/>
</dbReference>
<dbReference type="InterPro" id="IPR026635">
    <property type="entry name" value="Efm4/METTL10"/>
</dbReference>